<evidence type="ECO:0000313" key="5">
    <source>
        <dbReference type="Proteomes" id="UP000835052"/>
    </source>
</evidence>
<dbReference type="Gene3D" id="3.40.50.300">
    <property type="entry name" value="P-loop containing nucleotide triphosphate hydrolases"/>
    <property type="match status" value="1"/>
</dbReference>
<dbReference type="GO" id="GO:0016787">
    <property type="term" value="F:hydrolase activity"/>
    <property type="evidence" value="ECO:0007669"/>
    <property type="project" value="UniProtKB-KW"/>
</dbReference>
<gene>
    <name evidence="4" type="ORF">CAUJ_LOCUS16196</name>
</gene>
<keyword evidence="1" id="KW-0378">Hydrolase</keyword>
<reference evidence="4" key="1">
    <citation type="submission" date="2020-10" db="EMBL/GenBank/DDBJ databases">
        <authorList>
            <person name="Kikuchi T."/>
        </authorList>
    </citation>
    <scope>NUCLEOTIDE SEQUENCE</scope>
    <source>
        <strain evidence="4">NKZ352</strain>
    </source>
</reference>
<evidence type="ECO:0000256" key="1">
    <source>
        <dbReference type="RuleBase" id="RU363044"/>
    </source>
</evidence>
<dbReference type="InterPro" id="IPR010285">
    <property type="entry name" value="DNA_helicase_pif1-like_DEAD"/>
</dbReference>
<evidence type="ECO:0000259" key="3">
    <source>
        <dbReference type="Pfam" id="PF05970"/>
    </source>
</evidence>
<keyword evidence="1" id="KW-0233">DNA recombination</keyword>
<dbReference type="OrthoDB" id="5876899at2759"/>
<keyword evidence="1" id="KW-0227">DNA damage</keyword>
<dbReference type="EC" id="5.6.2.3" evidence="1"/>
<evidence type="ECO:0000313" key="4">
    <source>
        <dbReference type="EMBL" id="CAD6200299.1"/>
    </source>
</evidence>
<dbReference type="AlphaFoldDB" id="A0A8S1HXV6"/>
<comment type="cofactor">
    <cofactor evidence="1">
        <name>Mg(2+)</name>
        <dbReference type="ChEBI" id="CHEBI:18420"/>
    </cofactor>
</comment>
<dbReference type="InterPro" id="IPR027417">
    <property type="entry name" value="P-loop_NTPase"/>
</dbReference>
<organism evidence="4 5">
    <name type="scientific">Caenorhabditis auriculariae</name>
    <dbReference type="NCBI Taxonomy" id="2777116"/>
    <lineage>
        <taxon>Eukaryota</taxon>
        <taxon>Metazoa</taxon>
        <taxon>Ecdysozoa</taxon>
        <taxon>Nematoda</taxon>
        <taxon>Chromadorea</taxon>
        <taxon>Rhabditida</taxon>
        <taxon>Rhabditina</taxon>
        <taxon>Rhabditomorpha</taxon>
        <taxon>Rhabditoidea</taxon>
        <taxon>Rhabditidae</taxon>
        <taxon>Peloderinae</taxon>
        <taxon>Caenorhabditis</taxon>
    </lineage>
</organism>
<evidence type="ECO:0000256" key="2">
    <source>
        <dbReference type="SAM" id="MobiDB-lite"/>
    </source>
</evidence>
<protein>
    <recommendedName>
        <fullName evidence="1">ATP-dependent DNA helicase</fullName>
        <ecNumber evidence="1">5.6.2.3</ecNumber>
    </recommendedName>
</protein>
<dbReference type="InterPro" id="IPR051055">
    <property type="entry name" value="PIF1_helicase"/>
</dbReference>
<dbReference type="GO" id="GO:0006281">
    <property type="term" value="P:DNA repair"/>
    <property type="evidence" value="ECO:0007669"/>
    <property type="project" value="UniProtKB-KW"/>
</dbReference>
<keyword evidence="1" id="KW-0234">DNA repair</keyword>
<dbReference type="Proteomes" id="UP000835052">
    <property type="component" value="Unassembled WGS sequence"/>
</dbReference>
<accession>A0A8S1HXV6</accession>
<dbReference type="EMBL" id="CAJGYM010000304">
    <property type="protein sequence ID" value="CAD6200299.1"/>
    <property type="molecule type" value="Genomic_DNA"/>
</dbReference>
<comment type="caution">
    <text evidence="4">The sequence shown here is derived from an EMBL/GenBank/DDBJ whole genome shotgun (WGS) entry which is preliminary data.</text>
</comment>
<sequence>MAHPVVPTEKQSQFTGTNRLRHPIAVVLFSGWKREENTNEDDEEASTNEPVTRVPERKVDPEIFEKNLGRMNQQQKEIFSSVIGAIHAQATKQNQANPLFQDEPKKPILNFVSGTAGTGKSFLINMLADQLTMSYTKTRTASTKPAVLLAAPTGLAALNIRGNTIHGLFRIEVQHGRMLDFKGTDFEDAGSSRELLRNVKLIIIDEVSMCSNIILTKLHLRLQQIKGNRELFGGVNILAFGDLLQLPPVMAKPVFEPLKPEIISEVFGSIAPPINLWRLFDYQELTANMRQKDDKKFGEVMARLRIDKLDEKDYDLLKTRLIRNLEKNESGPCSIEEAAEYYLRILENDPTAIALFSTNDEVSLFNTTILKQLGVKTFTVLAEDVEENSAMDEILDGQTAKDRIRKSRIYQKKEFSIVKKKKKATSTKPLMKEEDPTGRLCGGLAAKLTLAENARVMLRRNLDVEKAFFDGFDSETKIERVNAVFNVSRRKTSPFAVPLTVAYAATIHKSQEDEEEISKDHGSDSDENQPVMKKKLKTANVLLNCSKKRQNVALSEPSWLKHVVRTGDVKEAFDDIFEQLPRPSNGSFVSNVKLAKHAPNVALQEGFHSRILEQIEIRTQNDTIEEALKKWLEDTGRRFDCDASQNVQIKVDMHQDSKYLIVKLNGAGPNIAPELKKD</sequence>
<dbReference type="GO" id="GO:0000723">
    <property type="term" value="P:telomere maintenance"/>
    <property type="evidence" value="ECO:0007669"/>
    <property type="project" value="InterPro"/>
</dbReference>
<name>A0A8S1HXV6_9PELO</name>
<feature type="domain" description="DNA helicase Pif1-like DEAD-box helicase" evidence="3">
    <location>
        <begin position="106"/>
        <end position="295"/>
    </location>
</feature>
<keyword evidence="1" id="KW-0347">Helicase</keyword>
<keyword evidence="1" id="KW-0547">Nucleotide-binding</keyword>
<feature type="region of interest" description="Disordered" evidence="2">
    <location>
        <begin position="510"/>
        <end position="529"/>
    </location>
</feature>
<dbReference type="PANTHER" id="PTHR47642:SF6">
    <property type="entry name" value="ATP-DEPENDENT DNA HELICASE"/>
    <property type="match status" value="1"/>
</dbReference>
<keyword evidence="5" id="KW-1185">Reference proteome</keyword>
<dbReference type="Pfam" id="PF05970">
    <property type="entry name" value="PIF1"/>
    <property type="match status" value="1"/>
</dbReference>
<proteinExistence type="inferred from homology"/>
<dbReference type="GO" id="GO:0043139">
    <property type="term" value="F:5'-3' DNA helicase activity"/>
    <property type="evidence" value="ECO:0007669"/>
    <property type="project" value="UniProtKB-EC"/>
</dbReference>
<feature type="region of interest" description="Disordered" evidence="2">
    <location>
        <begin position="35"/>
        <end position="54"/>
    </location>
</feature>
<comment type="catalytic activity">
    <reaction evidence="1">
        <text>ATP + H2O = ADP + phosphate + H(+)</text>
        <dbReference type="Rhea" id="RHEA:13065"/>
        <dbReference type="ChEBI" id="CHEBI:15377"/>
        <dbReference type="ChEBI" id="CHEBI:15378"/>
        <dbReference type="ChEBI" id="CHEBI:30616"/>
        <dbReference type="ChEBI" id="CHEBI:43474"/>
        <dbReference type="ChEBI" id="CHEBI:456216"/>
        <dbReference type="EC" id="5.6.2.3"/>
    </reaction>
</comment>
<dbReference type="PANTHER" id="PTHR47642">
    <property type="entry name" value="ATP-DEPENDENT DNA HELICASE"/>
    <property type="match status" value="1"/>
</dbReference>
<comment type="similarity">
    <text evidence="1">Belongs to the helicase family.</text>
</comment>
<keyword evidence="1" id="KW-0067">ATP-binding</keyword>
<dbReference type="SUPFAM" id="SSF52540">
    <property type="entry name" value="P-loop containing nucleoside triphosphate hydrolases"/>
    <property type="match status" value="2"/>
</dbReference>
<dbReference type="GO" id="GO:0006310">
    <property type="term" value="P:DNA recombination"/>
    <property type="evidence" value="ECO:0007669"/>
    <property type="project" value="UniProtKB-KW"/>
</dbReference>
<dbReference type="GO" id="GO:0005524">
    <property type="term" value="F:ATP binding"/>
    <property type="evidence" value="ECO:0007669"/>
    <property type="project" value="UniProtKB-KW"/>
</dbReference>